<keyword evidence="4 6" id="KW-1133">Transmembrane helix</keyword>
<feature type="transmembrane region" description="Helical" evidence="6">
    <location>
        <begin position="52"/>
        <end position="71"/>
    </location>
</feature>
<feature type="transmembrane region" description="Helical" evidence="6">
    <location>
        <begin position="78"/>
        <end position="98"/>
    </location>
</feature>
<evidence type="ECO:0000256" key="1">
    <source>
        <dbReference type="ARBA" id="ARBA00004651"/>
    </source>
</evidence>
<evidence type="ECO:0000256" key="3">
    <source>
        <dbReference type="ARBA" id="ARBA00022692"/>
    </source>
</evidence>
<dbReference type="Proteomes" id="UP000001784">
    <property type="component" value="Chromosome"/>
</dbReference>
<dbReference type="EMBL" id="CP000478">
    <property type="protein sequence ID" value="ABK18798.1"/>
    <property type="molecule type" value="Genomic_DNA"/>
</dbReference>
<accession>A0LMZ6</accession>
<evidence type="ECO:0000256" key="5">
    <source>
        <dbReference type="ARBA" id="ARBA00023136"/>
    </source>
</evidence>
<dbReference type="KEGG" id="sfu:Sfum_3125"/>
<proteinExistence type="predicted"/>
<dbReference type="InParanoid" id="A0LMZ6"/>
<dbReference type="InterPro" id="IPR037185">
    <property type="entry name" value="EmrE-like"/>
</dbReference>
<evidence type="ECO:0000313" key="8">
    <source>
        <dbReference type="Proteomes" id="UP000001784"/>
    </source>
</evidence>
<name>A0LMZ6_SYNFM</name>
<comment type="subcellular location">
    <subcellularLocation>
        <location evidence="1">Cell membrane</location>
        <topology evidence="1">Multi-pass membrane protein</topology>
    </subcellularLocation>
</comment>
<evidence type="ECO:0000256" key="2">
    <source>
        <dbReference type="ARBA" id="ARBA00022475"/>
    </source>
</evidence>
<organism evidence="7 8">
    <name type="scientific">Syntrophobacter fumaroxidans (strain DSM 10017 / MPOB)</name>
    <dbReference type="NCBI Taxonomy" id="335543"/>
    <lineage>
        <taxon>Bacteria</taxon>
        <taxon>Pseudomonadati</taxon>
        <taxon>Thermodesulfobacteriota</taxon>
        <taxon>Syntrophobacteria</taxon>
        <taxon>Syntrophobacterales</taxon>
        <taxon>Syntrophobacteraceae</taxon>
        <taxon>Syntrophobacter</taxon>
    </lineage>
</organism>
<dbReference type="STRING" id="335543.Sfum_3125"/>
<dbReference type="Gene3D" id="1.10.3730.20">
    <property type="match status" value="1"/>
</dbReference>
<evidence type="ECO:0008006" key="9">
    <source>
        <dbReference type="Google" id="ProtNLM"/>
    </source>
</evidence>
<evidence type="ECO:0000256" key="6">
    <source>
        <dbReference type="SAM" id="Phobius"/>
    </source>
</evidence>
<dbReference type="PANTHER" id="PTHR30561">
    <property type="entry name" value="SMR FAMILY PROTON-DEPENDENT DRUG EFFLUX TRANSPORTER SUGE"/>
    <property type="match status" value="1"/>
</dbReference>
<dbReference type="GO" id="GO:0005886">
    <property type="term" value="C:plasma membrane"/>
    <property type="evidence" value="ECO:0007669"/>
    <property type="project" value="UniProtKB-SubCell"/>
</dbReference>
<dbReference type="InterPro" id="IPR000390">
    <property type="entry name" value="Small_drug/metabolite_transptr"/>
</dbReference>
<keyword evidence="3 6" id="KW-0812">Transmembrane</keyword>
<dbReference type="HOGENOM" id="CLU_131462_2_0_7"/>
<keyword evidence="2" id="KW-1003">Cell membrane</keyword>
<evidence type="ECO:0000313" key="7">
    <source>
        <dbReference type="EMBL" id="ABK18798.1"/>
    </source>
</evidence>
<dbReference type="PANTHER" id="PTHR30561:SF9">
    <property type="entry name" value="4-AMINO-4-DEOXY-L-ARABINOSE-PHOSPHOUNDECAPRENOL FLIPPASE SUBUNIT ARNF-RELATED"/>
    <property type="match status" value="1"/>
</dbReference>
<protein>
    <recommendedName>
        <fullName evidence="9">EamA domain-containing protein</fullName>
    </recommendedName>
</protein>
<keyword evidence="8" id="KW-1185">Reference proteome</keyword>
<dbReference type="AlphaFoldDB" id="A0LMZ6"/>
<sequence length="135" mass="14591">MLMKTAVVLTIAVFAQAIGNACLSKGMKGIALDQFDGSFSAMLLLDAMREPLIWLGTLLLILFLVMFSATLTWADLSLVLPATAFGYILNVFFGYHFLNETVSNARWAGTVLIFVGVVLVAGSGRKSKRRLDGDA</sequence>
<keyword evidence="5 6" id="KW-0472">Membrane</keyword>
<feature type="transmembrane region" description="Helical" evidence="6">
    <location>
        <begin position="104"/>
        <end position="122"/>
    </location>
</feature>
<dbReference type="SUPFAM" id="SSF103481">
    <property type="entry name" value="Multidrug resistance efflux transporter EmrE"/>
    <property type="match status" value="1"/>
</dbReference>
<reference evidence="7 8" key="1">
    <citation type="submission" date="2006-10" db="EMBL/GenBank/DDBJ databases">
        <title>Complete sequence of Syntrophobacter fumaroxidans MPOB.</title>
        <authorList>
            <consortium name="US DOE Joint Genome Institute"/>
            <person name="Copeland A."/>
            <person name="Lucas S."/>
            <person name="Lapidus A."/>
            <person name="Barry K."/>
            <person name="Detter J.C."/>
            <person name="Glavina del Rio T."/>
            <person name="Hammon N."/>
            <person name="Israni S."/>
            <person name="Pitluck S."/>
            <person name="Goltsman E.G."/>
            <person name="Martinez M."/>
            <person name="Schmutz J."/>
            <person name="Larimer F."/>
            <person name="Land M."/>
            <person name="Hauser L."/>
            <person name="Kyrpides N."/>
            <person name="Kim E."/>
            <person name="Boone D.R."/>
            <person name="Brockman F."/>
            <person name="Culley D."/>
            <person name="Ferry J."/>
            <person name="Gunsalus R."/>
            <person name="McInerney M.J."/>
            <person name="Morrison M."/>
            <person name="Plugge C."/>
            <person name="Rohlin L."/>
            <person name="Scholten J."/>
            <person name="Sieber J."/>
            <person name="Stams A.J.M."/>
            <person name="Worm P."/>
            <person name="Henstra A.M."/>
            <person name="Richardson P."/>
        </authorList>
    </citation>
    <scope>NUCLEOTIDE SEQUENCE [LARGE SCALE GENOMIC DNA]</scope>
    <source>
        <strain evidence="8">DSM 10017 / MPOB</strain>
    </source>
</reference>
<gene>
    <name evidence="7" type="ordered locus">Sfum_3125</name>
</gene>
<dbReference type="eggNOG" id="COG2510">
    <property type="taxonomic scope" value="Bacteria"/>
</dbReference>
<dbReference type="GO" id="GO:0022857">
    <property type="term" value="F:transmembrane transporter activity"/>
    <property type="evidence" value="ECO:0007669"/>
    <property type="project" value="InterPro"/>
</dbReference>
<evidence type="ECO:0000256" key="4">
    <source>
        <dbReference type="ARBA" id="ARBA00022989"/>
    </source>
</evidence>